<dbReference type="PANTHER" id="PTHR12390:SF0">
    <property type="entry name" value="UROPORPHYRINOGEN-III SYNTHASE"/>
    <property type="match status" value="1"/>
</dbReference>
<keyword evidence="2" id="KW-0812">Transmembrane</keyword>
<dbReference type="AlphaFoldDB" id="A0A8J6AFM9"/>
<keyword evidence="4" id="KW-1185">Reference proteome</keyword>
<dbReference type="GO" id="GO:0006780">
    <property type="term" value="P:uroporphyrinogen III biosynthetic process"/>
    <property type="evidence" value="ECO:0007669"/>
    <property type="project" value="InterPro"/>
</dbReference>
<feature type="region of interest" description="Disordered" evidence="1">
    <location>
        <begin position="215"/>
        <end position="245"/>
    </location>
</feature>
<evidence type="ECO:0000313" key="3">
    <source>
        <dbReference type="EMBL" id="KAG8517485.1"/>
    </source>
</evidence>
<reference evidence="3" key="1">
    <citation type="journal article" date="2021" name="Evol. Appl.">
        <title>The genome of the Pyrenean desman and the effects of bottlenecks and inbreeding on the genomic landscape of an endangered species.</title>
        <authorList>
            <person name="Escoda L."/>
            <person name="Castresana J."/>
        </authorList>
    </citation>
    <scope>NUCLEOTIDE SEQUENCE</scope>
    <source>
        <strain evidence="3">IBE-C5619</strain>
    </source>
</reference>
<evidence type="ECO:0000313" key="4">
    <source>
        <dbReference type="Proteomes" id="UP000700334"/>
    </source>
</evidence>
<keyword evidence="2" id="KW-0472">Membrane</keyword>
<feature type="transmembrane region" description="Helical" evidence="2">
    <location>
        <begin position="266"/>
        <end position="293"/>
    </location>
</feature>
<dbReference type="GO" id="GO:0005829">
    <property type="term" value="C:cytosol"/>
    <property type="evidence" value="ECO:0007669"/>
    <property type="project" value="TreeGrafter"/>
</dbReference>
<feature type="compositionally biased region" description="Basic and acidic residues" evidence="1">
    <location>
        <begin position="124"/>
        <end position="140"/>
    </location>
</feature>
<keyword evidence="2" id="KW-1133">Transmembrane helix</keyword>
<dbReference type="InterPro" id="IPR036108">
    <property type="entry name" value="4pyrrol_syn_uPrphyn_synt_sf"/>
</dbReference>
<dbReference type="GO" id="GO:0004852">
    <property type="term" value="F:uroporphyrinogen-III synthase activity"/>
    <property type="evidence" value="ECO:0007669"/>
    <property type="project" value="InterPro"/>
</dbReference>
<protein>
    <submittedName>
        <fullName evidence="3">Uroporphyrinogen-III synthase</fullName>
    </submittedName>
</protein>
<dbReference type="Proteomes" id="UP000700334">
    <property type="component" value="Unassembled WGS sequence"/>
</dbReference>
<dbReference type="InterPro" id="IPR039793">
    <property type="entry name" value="UROS/Hem4"/>
</dbReference>
<feature type="compositionally biased region" description="Basic and acidic residues" evidence="1">
    <location>
        <begin position="170"/>
        <end position="189"/>
    </location>
</feature>
<feature type="compositionally biased region" description="Gly residues" evidence="1">
    <location>
        <begin position="155"/>
        <end position="165"/>
    </location>
</feature>
<evidence type="ECO:0000256" key="1">
    <source>
        <dbReference type="SAM" id="MobiDB-lite"/>
    </source>
</evidence>
<feature type="region of interest" description="Disordered" evidence="1">
    <location>
        <begin position="1"/>
        <end position="23"/>
    </location>
</feature>
<feature type="region of interest" description="Disordered" evidence="1">
    <location>
        <begin position="124"/>
        <end position="202"/>
    </location>
</feature>
<dbReference type="Gene3D" id="3.40.50.10090">
    <property type="match status" value="1"/>
</dbReference>
<dbReference type="OrthoDB" id="5595751at2759"/>
<name>A0A8J6AFM9_GALPY</name>
<proteinExistence type="predicted"/>
<dbReference type="PANTHER" id="PTHR12390">
    <property type="entry name" value="UROPORPHYRINOGEN III SYNTHASE"/>
    <property type="match status" value="1"/>
</dbReference>
<comment type="caution">
    <text evidence="3">The sequence shown here is derived from an EMBL/GenBank/DDBJ whole genome shotgun (WGS) entry which is preliminary data.</text>
</comment>
<dbReference type="SUPFAM" id="SSF69618">
    <property type="entry name" value="HemD-like"/>
    <property type="match status" value="1"/>
</dbReference>
<gene>
    <name evidence="3" type="ORF">J0S82_009720</name>
</gene>
<sequence>MRTLDLLMTQAEATGPSGQGRQRPRCAKADVVQHRLWEQAGKPHSSRMSATKAEWTTVVTESKRYWPDPLAGCKLRGLGFAGQLDPRGLRIAQSHPPLKQHPACQYPGAWGAILQQEHNSERIAKDPGQGRRPQEAERAAQLRPQQIRKNSAGTRRGGPGSGGQALQGTSRDRRDGVGSRGRRDRDLRADGPVTAVGATRPRRFLQTLASRKAEAKLGVRPDTLAPGGPVPGGSPPRGARAARPPEFPTQLDTSGGARAAHLAHGLVVFLLLLLVTVPVLLVLVLVLLFVLVARLRGARRPGSPTAQRAPLGPGRHAAAASHRACACACAPGPRANHARGGVGPQAAAAALSRRPAGVPAGATAACRRATFSPLSRVGPFCRPSSLPHAPRSDSPFARWFDPTRRVRRGAGWPCACANPAERGEPGDPPLSPAWAVAMAAQATWRSERLQAGERGSRPTPDLAEGRCCLAAVGAQAGLFTARSNLAFLSTPVLSWGQCPEASTFCVEPRPFEEPGLSARKFGHGTNSRKTLECCLGSAVSRQDPSSPPGVQAARATVCLQAGSASSPAHTHAGTFDLGSHWVASPAGSEAEPTVSVPLAPHCGEHGPPPAGTGAVRCLRCTDGHGPLTCNSRLTSVDVRGLCPGAGLRRARACSRSWRDAQATMKVLLLKDPKEDEGGQDPYVRDLGLLGFEATTVPVLAFEFVSLPGFSGKLSRPEEYGGLIFTSPRAVEALELCLEKDSKTEGLAVTGLALRPCTTAGPLAGGCSGPASQLRGESAWAQLMSQPRAALTDLSVTALHTLGLVFRYFDSIQRWDFLLIENLNLLS</sequence>
<evidence type="ECO:0000256" key="2">
    <source>
        <dbReference type="SAM" id="Phobius"/>
    </source>
</evidence>
<accession>A0A8J6AFM9</accession>
<organism evidence="3 4">
    <name type="scientific">Galemys pyrenaicus</name>
    <name type="common">Iberian desman</name>
    <name type="synonym">Pyrenean desman</name>
    <dbReference type="NCBI Taxonomy" id="202257"/>
    <lineage>
        <taxon>Eukaryota</taxon>
        <taxon>Metazoa</taxon>
        <taxon>Chordata</taxon>
        <taxon>Craniata</taxon>
        <taxon>Vertebrata</taxon>
        <taxon>Euteleostomi</taxon>
        <taxon>Mammalia</taxon>
        <taxon>Eutheria</taxon>
        <taxon>Laurasiatheria</taxon>
        <taxon>Eulipotyphla</taxon>
        <taxon>Talpidae</taxon>
        <taxon>Galemys</taxon>
    </lineage>
</organism>
<dbReference type="EMBL" id="JAGFMF010011658">
    <property type="protein sequence ID" value="KAG8517485.1"/>
    <property type="molecule type" value="Genomic_DNA"/>
</dbReference>